<evidence type="ECO:0000313" key="3">
    <source>
        <dbReference type="Proteomes" id="UP000475545"/>
    </source>
</evidence>
<dbReference type="AlphaFoldDB" id="A0A6L7GQ31"/>
<dbReference type="InterPro" id="IPR000873">
    <property type="entry name" value="AMP-dep_synth/lig_dom"/>
</dbReference>
<gene>
    <name evidence="2" type="ORF">GIY30_08245</name>
</gene>
<dbReference type="Pfam" id="PF00501">
    <property type="entry name" value="AMP-binding"/>
    <property type="match status" value="1"/>
</dbReference>
<name>A0A6L7GQ31_9ACTN</name>
<evidence type="ECO:0000259" key="1">
    <source>
        <dbReference type="Pfam" id="PF00501"/>
    </source>
</evidence>
<sequence>MTRQPISAVLAHRARVTPDDMLVTDRTGAASAAEIDARVTRVARLLLDHDVRRDDRVVVSLPNGIGFVVACFAIWRAGATPLPLSPDLSDDERVALEDIAEPRAAFGRRPVRPDIAWVDEAQATGLSDDPLPDRWAHSWKAPTSSGSTGRPKVIASSAPALVDPDAPIAPFVPWQATQLVSSPMWHSTAFTYAFRGLTAGHRLVIEPAFDERGFLHAVERHGVTWAVLSPPSIRRLLRMPAQMRRRHDLSTLASVLHLGGRCPVPDKHALIDWLGAERVIEVYAGTESNGLTMIGGDEWLSRPGSVGKPISNTRIRITAADGTPAAPGEIGEIWMQRGPDAAYRYLGAPSRRTRDGWDTLGDLGYLDADGHLFVIDRAADVIHRNGVTIYPADIEQAFEQHPHVRGAVAVGDDTDPPRLTVIVDIADTTVSDAALTEFATRHLPADHRPDHICLTHRPLRNDAGKIRRRSLTGCHHPEHSASLRANGVPA</sequence>
<reference evidence="2 3" key="1">
    <citation type="submission" date="2019-11" db="EMBL/GenBank/DDBJ databases">
        <title>Gordonia sp. nov., a novel actinobacterium isolated from mangrove soil in Hainan.</title>
        <authorList>
            <person name="Huang X."/>
            <person name="Xie Y."/>
            <person name="Chu X."/>
            <person name="Xiao K."/>
        </authorList>
    </citation>
    <scope>NUCLEOTIDE SEQUENCE [LARGE SCALE GENOMIC DNA]</scope>
    <source>
        <strain evidence="2 3">HNM0687</strain>
    </source>
</reference>
<dbReference type="RefSeq" id="WP_160901542.1">
    <property type="nucleotide sequence ID" value="NZ_CP102850.1"/>
</dbReference>
<dbReference type="GO" id="GO:0016878">
    <property type="term" value="F:acid-thiol ligase activity"/>
    <property type="evidence" value="ECO:0007669"/>
    <property type="project" value="UniProtKB-ARBA"/>
</dbReference>
<dbReference type="PANTHER" id="PTHR43767:SF1">
    <property type="entry name" value="NONRIBOSOMAL PEPTIDE SYNTHASE PES1 (EUROFUNG)-RELATED"/>
    <property type="match status" value="1"/>
</dbReference>
<dbReference type="PANTHER" id="PTHR43767">
    <property type="entry name" value="LONG-CHAIN-FATTY-ACID--COA LIGASE"/>
    <property type="match status" value="1"/>
</dbReference>
<dbReference type="Gene3D" id="3.30.300.30">
    <property type="match status" value="1"/>
</dbReference>
<accession>A0A6L7GQ31</accession>
<dbReference type="Proteomes" id="UP000475545">
    <property type="component" value="Unassembled WGS sequence"/>
</dbReference>
<evidence type="ECO:0000313" key="2">
    <source>
        <dbReference type="EMBL" id="MXP21341.1"/>
    </source>
</evidence>
<feature type="domain" description="AMP-dependent synthetase/ligase" evidence="1">
    <location>
        <begin position="11"/>
        <end position="345"/>
    </location>
</feature>
<dbReference type="EMBL" id="WMBR01000002">
    <property type="protein sequence ID" value="MXP21341.1"/>
    <property type="molecule type" value="Genomic_DNA"/>
</dbReference>
<organism evidence="2 3">
    <name type="scientific">Gordonia mangrovi</name>
    <dbReference type="NCBI Taxonomy" id="2665643"/>
    <lineage>
        <taxon>Bacteria</taxon>
        <taxon>Bacillati</taxon>
        <taxon>Actinomycetota</taxon>
        <taxon>Actinomycetes</taxon>
        <taxon>Mycobacteriales</taxon>
        <taxon>Gordoniaceae</taxon>
        <taxon>Gordonia</taxon>
    </lineage>
</organism>
<dbReference type="InterPro" id="IPR042099">
    <property type="entry name" value="ANL_N_sf"/>
</dbReference>
<protein>
    <submittedName>
        <fullName evidence="2">AMP-binding protein</fullName>
    </submittedName>
</protein>
<dbReference type="SUPFAM" id="SSF56801">
    <property type="entry name" value="Acetyl-CoA synthetase-like"/>
    <property type="match status" value="1"/>
</dbReference>
<keyword evidence="3" id="KW-1185">Reference proteome</keyword>
<dbReference type="InterPro" id="IPR045851">
    <property type="entry name" value="AMP-bd_C_sf"/>
</dbReference>
<comment type="caution">
    <text evidence="2">The sequence shown here is derived from an EMBL/GenBank/DDBJ whole genome shotgun (WGS) entry which is preliminary data.</text>
</comment>
<dbReference type="InterPro" id="IPR050237">
    <property type="entry name" value="ATP-dep_AMP-bd_enzyme"/>
</dbReference>
<dbReference type="Gene3D" id="3.40.50.12780">
    <property type="entry name" value="N-terminal domain of ligase-like"/>
    <property type="match status" value="1"/>
</dbReference>
<proteinExistence type="predicted"/>